<proteinExistence type="predicted"/>
<organism evidence="2 3">
    <name type="scientific">Desulfoluna limicola</name>
    <dbReference type="NCBI Taxonomy" id="2810562"/>
    <lineage>
        <taxon>Bacteria</taxon>
        <taxon>Pseudomonadati</taxon>
        <taxon>Thermodesulfobacteriota</taxon>
        <taxon>Desulfobacteria</taxon>
        <taxon>Desulfobacterales</taxon>
        <taxon>Desulfolunaceae</taxon>
        <taxon>Desulfoluna</taxon>
    </lineage>
</organism>
<feature type="transmembrane region" description="Helical" evidence="1">
    <location>
        <begin position="51"/>
        <end position="72"/>
    </location>
</feature>
<evidence type="ECO:0000313" key="2">
    <source>
        <dbReference type="EMBL" id="BCS98510.1"/>
    </source>
</evidence>
<keyword evidence="1" id="KW-0812">Transmembrane</keyword>
<evidence type="ECO:0000313" key="3">
    <source>
        <dbReference type="Proteomes" id="UP001320148"/>
    </source>
</evidence>
<dbReference type="EMBL" id="AP024488">
    <property type="protein sequence ID" value="BCS98510.1"/>
    <property type="molecule type" value="Genomic_DNA"/>
</dbReference>
<feature type="transmembrane region" description="Helical" evidence="1">
    <location>
        <begin position="16"/>
        <end position="39"/>
    </location>
</feature>
<keyword evidence="3" id="KW-1185">Reference proteome</keyword>
<accession>A0ABM7PLV4</accession>
<name>A0ABM7PLV4_9BACT</name>
<reference evidence="2 3" key="1">
    <citation type="submission" date="2021-02" db="EMBL/GenBank/DDBJ databases">
        <title>Complete genome of Desulfoluna sp. strain ASN36.</title>
        <authorList>
            <person name="Takahashi A."/>
            <person name="Kojima H."/>
            <person name="Fukui M."/>
        </authorList>
    </citation>
    <scope>NUCLEOTIDE SEQUENCE [LARGE SCALE GENOMIC DNA]</scope>
    <source>
        <strain evidence="2 3">ASN36</strain>
    </source>
</reference>
<keyword evidence="1" id="KW-1133">Transmembrane helix</keyword>
<evidence type="ECO:0008006" key="4">
    <source>
        <dbReference type="Google" id="ProtNLM"/>
    </source>
</evidence>
<protein>
    <recommendedName>
        <fullName evidence="4">DUF5668 domain-containing protein</fullName>
    </recommendedName>
</protein>
<dbReference type="Proteomes" id="UP001320148">
    <property type="component" value="Chromosome"/>
</dbReference>
<evidence type="ECO:0000256" key="1">
    <source>
        <dbReference type="SAM" id="Phobius"/>
    </source>
</evidence>
<sequence>MTTDTTLFNSPKTLKALIVIFGIFLACLLGADLLIHPHASFTVDGWPEFNPIFGFLSGLVLPVIALGLNFLVKNGKTTGKH</sequence>
<keyword evidence="1" id="KW-0472">Membrane</keyword>
<dbReference type="RefSeq" id="WP_236889903.1">
    <property type="nucleotide sequence ID" value="NZ_AP024488.1"/>
</dbReference>
<gene>
    <name evidence="2" type="ORF">DSLASN_41420</name>
</gene>